<evidence type="ECO:0000256" key="2">
    <source>
        <dbReference type="ARBA" id="ARBA00022723"/>
    </source>
</evidence>
<dbReference type="Gene3D" id="3.30.70.360">
    <property type="match status" value="1"/>
</dbReference>
<evidence type="ECO:0000256" key="4">
    <source>
        <dbReference type="ARBA" id="ARBA00022833"/>
    </source>
</evidence>
<keyword evidence="4" id="KW-0862">Zinc</keyword>
<dbReference type="SUPFAM" id="SSF53187">
    <property type="entry name" value="Zn-dependent exopeptidases"/>
    <property type="match status" value="1"/>
</dbReference>
<dbReference type="InterPro" id="IPR036264">
    <property type="entry name" value="Bact_exopeptidase_dim_dom"/>
</dbReference>
<name>A0ABX2EAA1_9BURK</name>
<evidence type="ECO:0000256" key="5">
    <source>
        <dbReference type="SAM" id="SignalP"/>
    </source>
</evidence>
<comment type="caution">
    <text evidence="7">The sequence shown here is derived from an EMBL/GenBank/DDBJ whole genome shotgun (WGS) entry which is preliminary data.</text>
</comment>
<comment type="cofactor">
    <cofactor evidence="1">
        <name>Zn(2+)</name>
        <dbReference type="ChEBI" id="CHEBI:29105"/>
    </cofactor>
</comment>
<keyword evidence="8" id="KW-1185">Reference proteome</keyword>
<dbReference type="Pfam" id="PF01546">
    <property type="entry name" value="Peptidase_M20"/>
    <property type="match status" value="1"/>
</dbReference>
<dbReference type="SUPFAM" id="SSF55031">
    <property type="entry name" value="Bacterial exopeptidase dimerisation domain"/>
    <property type="match status" value="1"/>
</dbReference>
<dbReference type="InterPro" id="IPR001261">
    <property type="entry name" value="ArgE/DapE_CS"/>
</dbReference>
<dbReference type="PIRSF" id="PIRSF037238">
    <property type="entry name" value="Carboxypeptidase_G2"/>
    <property type="match status" value="1"/>
</dbReference>
<dbReference type="Pfam" id="PF07687">
    <property type="entry name" value="M20_dimer"/>
    <property type="match status" value="1"/>
</dbReference>
<accession>A0ABX2EAA1</accession>
<keyword evidence="3" id="KW-0378">Hydrolase</keyword>
<reference evidence="7 8" key="1">
    <citation type="submission" date="2020-05" db="EMBL/GenBank/DDBJ databases">
        <title>Aquincola sp. isolate from soil.</title>
        <authorList>
            <person name="Han J."/>
            <person name="Kim D.-U."/>
        </authorList>
    </citation>
    <scope>NUCLEOTIDE SEQUENCE [LARGE SCALE GENOMIC DNA]</scope>
    <source>
        <strain evidence="7 8">S2</strain>
    </source>
</reference>
<keyword evidence="5" id="KW-0732">Signal</keyword>
<sequence length="416" mass="43358">MNKTALGFAVAALLALPATPALAARDAALLAAAEAAQPALIESLKDMVAIESGSQDAAGVARMADYAEQRLKALGAAVERVPPSNGKGAIVKATLTGTGKRRFLLISHMDTVYPAGTLAQQPWRIDGNKIYGPGIADDKGGVAVILHTLALLKQAAWRDYAQLTVLLNADEEIGSPGSGELLATLGEQHDVVLSFEPPAAKAVARAEGVLLSAAGTATAVLEVKGRASHAGAAPDIGRNALIELAHQILQTQDIAKNIPGAQLNWTWSHAGAIRNQIPESASATADVRLMQADSAAKLEAALKARIAESKRVPDTEVSVRLVIGRPPYVASERGRALALKAQAIYAELDGRTLALVPTTGGATDAGYAGRSGKPAVLESLGLAGWGYHARDEYIEIDSIVPRLYLASRLLIELGRE</sequence>
<feature type="chain" id="PRO_5045500626" evidence="5">
    <location>
        <begin position="24"/>
        <end position="416"/>
    </location>
</feature>
<organism evidence="7 8">
    <name type="scientific">Pseudaquabacterium terrae</name>
    <dbReference type="NCBI Taxonomy" id="2732868"/>
    <lineage>
        <taxon>Bacteria</taxon>
        <taxon>Pseudomonadati</taxon>
        <taxon>Pseudomonadota</taxon>
        <taxon>Betaproteobacteria</taxon>
        <taxon>Burkholderiales</taxon>
        <taxon>Sphaerotilaceae</taxon>
        <taxon>Pseudaquabacterium</taxon>
    </lineage>
</organism>
<dbReference type="InterPro" id="IPR002933">
    <property type="entry name" value="Peptidase_M20"/>
</dbReference>
<dbReference type="InterPro" id="IPR050072">
    <property type="entry name" value="Peptidase_M20A"/>
</dbReference>
<dbReference type="CDD" id="cd03885">
    <property type="entry name" value="M20_CPDG2"/>
    <property type="match status" value="1"/>
</dbReference>
<evidence type="ECO:0000313" key="8">
    <source>
        <dbReference type="Proteomes" id="UP000737171"/>
    </source>
</evidence>
<dbReference type="InterPro" id="IPR011650">
    <property type="entry name" value="Peptidase_M20_dimer"/>
</dbReference>
<keyword evidence="2" id="KW-0479">Metal-binding</keyword>
<dbReference type="InterPro" id="IPR017150">
    <property type="entry name" value="Pept_M20_glutamate_carboxypep"/>
</dbReference>
<feature type="signal peptide" evidence="5">
    <location>
        <begin position="1"/>
        <end position="23"/>
    </location>
</feature>
<proteinExistence type="predicted"/>
<evidence type="ECO:0000256" key="1">
    <source>
        <dbReference type="ARBA" id="ARBA00001947"/>
    </source>
</evidence>
<dbReference type="PANTHER" id="PTHR43808">
    <property type="entry name" value="ACETYLORNITHINE DEACETYLASE"/>
    <property type="match status" value="1"/>
</dbReference>
<dbReference type="Gene3D" id="3.40.630.10">
    <property type="entry name" value="Zn peptidases"/>
    <property type="match status" value="1"/>
</dbReference>
<gene>
    <name evidence="7" type="ORF">HLB44_03205</name>
</gene>
<dbReference type="PROSITE" id="PS00759">
    <property type="entry name" value="ARGE_DAPE_CPG2_2"/>
    <property type="match status" value="1"/>
</dbReference>
<dbReference type="EMBL" id="JABRWJ010000001">
    <property type="protein sequence ID" value="NRF65990.1"/>
    <property type="molecule type" value="Genomic_DNA"/>
</dbReference>
<evidence type="ECO:0000259" key="6">
    <source>
        <dbReference type="Pfam" id="PF07687"/>
    </source>
</evidence>
<dbReference type="Proteomes" id="UP000737171">
    <property type="component" value="Unassembled WGS sequence"/>
</dbReference>
<evidence type="ECO:0000256" key="3">
    <source>
        <dbReference type="ARBA" id="ARBA00022801"/>
    </source>
</evidence>
<feature type="domain" description="Peptidase M20 dimerisation" evidence="6">
    <location>
        <begin position="215"/>
        <end position="308"/>
    </location>
</feature>
<evidence type="ECO:0000313" key="7">
    <source>
        <dbReference type="EMBL" id="NRF65990.1"/>
    </source>
</evidence>
<dbReference type="NCBIfam" id="NF004788">
    <property type="entry name" value="PRK06133.1"/>
    <property type="match status" value="1"/>
</dbReference>
<dbReference type="RefSeq" id="WP_173120517.1">
    <property type="nucleotide sequence ID" value="NZ_JABRWJ010000001.1"/>
</dbReference>
<dbReference type="PANTHER" id="PTHR43808:SF10">
    <property type="entry name" value="BLL3749 PROTEIN"/>
    <property type="match status" value="1"/>
</dbReference>
<protein>
    <submittedName>
        <fullName evidence="7">M20/M25/M40 family metallo-hydrolase</fullName>
    </submittedName>
</protein>